<evidence type="ECO:0000313" key="3">
    <source>
        <dbReference type="Proteomes" id="UP001165082"/>
    </source>
</evidence>
<evidence type="ECO:0000313" key="2">
    <source>
        <dbReference type="EMBL" id="GMI23780.1"/>
    </source>
</evidence>
<dbReference type="Proteomes" id="UP001165082">
    <property type="component" value="Unassembled WGS sequence"/>
</dbReference>
<feature type="compositionally biased region" description="Low complexity" evidence="1">
    <location>
        <begin position="49"/>
        <end position="99"/>
    </location>
</feature>
<gene>
    <name evidence="2" type="ORF">TrRE_jg7494</name>
</gene>
<feature type="non-terminal residue" evidence="2">
    <location>
        <position position="132"/>
    </location>
</feature>
<proteinExistence type="predicted"/>
<evidence type="ECO:0000256" key="1">
    <source>
        <dbReference type="SAM" id="MobiDB-lite"/>
    </source>
</evidence>
<dbReference type="EMBL" id="BRXZ01007070">
    <property type="protein sequence ID" value="GMI23780.1"/>
    <property type="molecule type" value="Genomic_DNA"/>
</dbReference>
<protein>
    <submittedName>
        <fullName evidence="2">Uncharacterized protein</fullName>
    </submittedName>
</protein>
<feature type="region of interest" description="Disordered" evidence="1">
    <location>
        <begin position="43"/>
        <end position="99"/>
    </location>
</feature>
<accession>A0A9W7FYQ7</accession>
<dbReference type="AlphaFoldDB" id="A0A9W7FYQ7"/>
<organism evidence="2 3">
    <name type="scientific">Triparma retinervis</name>
    <dbReference type="NCBI Taxonomy" id="2557542"/>
    <lineage>
        <taxon>Eukaryota</taxon>
        <taxon>Sar</taxon>
        <taxon>Stramenopiles</taxon>
        <taxon>Ochrophyta</taxon>
        <taxon>Bolidophyceae</taxon>
        <taxon>Parmales</taxon>
        <taxon>Triparmaceae</taxon>
        <taxon>Triparma</taxon>
    </lineage>
</organism>
<sequence length="132" mass="13853">MASLEGLADFLDDDVLNSMLVGSDASQGSAGFNLDMSSKMFDLPNMKDSSSSSSSSTASVSSSSAKPTPSSGTDSPSPSDFEMLSEPIPSISSTSKSSLSFWNNSHLPEVCNPQVPKKIHLRLKSFPSELGQ</sequence>
<comment type="caution">
    <text evidence="2">The sequence shown here is derived from an EMBL/GenBank/DDBJ whole genome shotgun (WGS) entry which is preliminary data.</text>
</comment>
<reference evidence="2" key="1">
    <citation type="submission" date="2022-07" db="EMBL/GenBank/DDBJ databases">
        <title>Genome analysis of Parmales, a sister group of diatoms, reveals the evolutionary specialization of diatoms from phago-mixotrophs to photoautotrophs.</title>
        <authorList>
            <person name="Ban H."/>
            <person name="Sato S."/>
            <person name="Yoshikawa S."/>
            <person name="Kazumasa Y."/>
            <person name="Nakamura Y."/>
            <person name="Ichinomiya M."/>
            <person name="Saitoh K."/>
            <person name="Sato N."/>
            <person name="Blanc-Mathieu R."/>
            <person name="Endo H."/>
            <person name="Kuwata A."/>
            <person name="Ogata H."/>
        </authorList>
    </citation>
    <scope>NUCLEOTIDE SEQUENCE</scope>
</reference>
<name>A0A9W7FYQ7_9STRA</name>
<keyword evidence="3" id="KW-1185">Reference proteome</keyword>